<dbReference type="OrthoDB" id="10253604at2759"/>
<comment type="caution">
    <text evidence="4">The sequence shown here is derived from an EMBL/GenBank/DDBJ whole genome shotgun (WGS) entry which is preliminary data.</text>
</comment>
<dbReference type="Pfam" id="PF01991">
    <property type="entry name" value="vATP-synt_E"/>
    <property type="match status" value="1"/>
</dbReference>
<dbReference type="VEuPathDB" id="GiardiaDB:QR46_0175"/>
<evidence type="ECO:0000256" key="3">
    <source>
        <dbReference type="ARBA" id="ARBA00023065"/>
    </source>
</evidence>
<dbReference type="InterPro" id="IPR002842">
    <property type="entry name" value="ATPase_V1_Esu"/>
</dbReference>
<accession>A0A132P0N7</accession>
<dbReference type="AlphaFoldDB" id="A0A132P0N7"/>
<proteinExistence type="inferred from homology"/>
<dbReference type="InterPro" id="IPR038495">
    <property type="entry name" value="ATPase_E_C"/>
</dbReference>
<evidence type="ECO:0000313" key="5">
    <source>
        <dbReference type="Proteomes" id="UP000070089"/>
    </source>
</evidence>
<keyword evidence="2" id="KW-0813">Transport</keyword>
<dbReference type="GO" id="GO:0033178">
    <property type="term" value="C:proton-transporting two-sector ATPase complex, catalytic domain"/>
    <property type="evidence" value="ECO:0007669"/>
    <property type="project" value="InterPro"/>
</dbReference>
<dbReference type="SUPFAM" id="SSF160527">
    <property type="entry name" value="V-type ATPase subunit E-like"/>
    <property type="match status" value="1"/>
</dbReference>
<reference evidence="4 5" key="1">
    <citation type="journal article" date="2015" name="Mol. Biochem. Parasitol.">
        <title>Identification of polymorphic genes for use in assemblage B genotyping assays through comparative genomics of multiple assemblage B Giardia duodenalis isolates.</title>
        <authorList>
            <person name="Wielinga C."/>
            <person name="Thompson R.C."/>
            <person name="Monis P."/>
            <person name="Ryan U."/>
        </authorList>
    </citation>
    <scope>NUCLEOTIDE SEQUENCE [LARGE SCALE GENOMIC DNA]</scope>
    <source>
        <strain evidence="4 5">BAH15c1</strain>
    </source>
</reference>
<organism evidence="4 5">
    <name type="scientific">Giardia duodenalis assemblage B</name>
    <dbReference type="NCBI Taxonomy" id="1394984"/>
    <lineage>
        <taxon>Eukaryota</taxon>
        <taxon>Metamonada</taxon>
        <taxon>Diplomonadida</taxon>
        <taxon>Hexamitidae</taxon>
        <taxon>Giardiinae</taxon>
        <taxon>Giardia</taxon>
    </lineage>
</organism>
<keyword evidence="3" id="KW-0406">Ion transport</keyword>
<sequence>MITASSLHTTISEYDSLVFETRAEIAMRGFIASRTQKRTDRERVEELLREKRQSLGEERASQISRLEITRTFRMAEAVQSVLDKVRDSARTHLKRIDRTPAYYAALCNIIQESADTLGDDCVVTSRACDSDQIRKFITSKEFHHAVTLSSTETLPEDVMGVRLCSLSGTVAIEETFDERINRAIKLCEPELARMLFPSVASSVS</sequence>
<dbReference type="GO" id="GO:0046961">
    <property type="term" value="F:proton-transporting ATPase activity, rotational mechanism"/>
    <property type="evidence" value="ECO:0007669"/>
    <property type="project" value="InterPro"/>
</dbReference>
<dbReference type="Proteomes" id="UP000070089">
    <property type="component" value="Unassembled WGS sequence"/>
</dbReference>
<dbReference type="EMBL" id="JXTI01000002">
    <property type="protein sequence ID" value="KWX15857.1"/>
    <property type="molecule type" value="Genomic_DNA"/>
</dbReference>
<evidence type="ECO:0000313" key="4">
    <source>
        <dbReference type="EMBL" id="KWX15857.1"/>
    </source>
</evidence>
<comment type="similarity">
    <text evidence="1">Belongs to the V-ATPase E subunit family.</text>
</comment>
<evidence type="ECO:0008006" key="6">
    <source>
        <dbReference type="Google" id="ProtNLM"/>
    </source>
</evidence>
<evidence type="ECO:0000256" key="2">
    <source>
        <dbReference type="ARBA" id="ARBA00022448"/>
    </source>
</evidence>
<protein>
    <recommendedName>
        <fullName evidence="6">Vacuolar ATP synthase subunit E</fullName>
    </recommendedName>
</protein>
<name>A0A132P0N7_GIAIN</name>
<gene>
    <name evidence="4" type="ORF">QR46_0175</name>
</gene>
<dbReference type="Gene3D" id="3.30.2320.30">
    <property type="entry name" value="ATP synthase, E subunit, C-terminal"/>
    <property type="match status" value="1"/>
</dbReference>
<evidence type="ECO:0000256" key="1">
    <source>
        <dbReference type="ARBA" id="ARBA00005901"/>
    </source>
</evidence>